<dbReference type="InterPro" id="IPR001128">
    <property type="entry name" value="Cyt_P450"/>
</dbReference>
<dbReference type="CDD" id="cd00302">
    <property type="entry name" value="cytochrome_P450"/>
    <property type="match status" value="1"/>
</dbReference>
<keyword evidence="3 4" id="KW-0349">Heme</keyword>
<dbReference type="SUPFAM" id="SSF48264">
    <property type="entry name" value="Cytochrome P450"/>
    <property type="match status" value="1"/>
</dbReference>
<dbReference type="Pfam" id="PF00067">
    <property type="entry name" value="p450"/>
    <property type="match status" value="1"/>
</dbReference>
<comment type="similarity">
    <text evidence="4">Belongs to the cytochrome P450 family.</text>
</comment>
<feature type="binding site" description="axial binding residue" evidence="3">
    <location>
        <position position="482"/>
    </location>
    <ligand>
        <name>heme</name>
        <dbReference type="ChEBI" id="CHEBI:30413"/>
    </ligand>
    <ligandPart>
        <name>Fe</name>
        <dbReference type="ChEBI" id="CHEBI:18248"/>
    </ligandPart>
</feature>
<dbReference type="AlphaFoldDB" id="A0A8H3XJW8"/>
<feature type="transmembrane region" description="Helical" evidence="5">
    <location>
        <begin position="15"/>
        <end position="32"/>
    </location>
</feature>
<dbReference type="Proteomes" id="UP000439903">
    <property type="component" value="Unassembled WGS sequence"/>
</dbReference>
<keyword evidence="4" id="KW-0503">Monooxygenase</keyword>
<evidence type="ECO:0000256" key="2">
    <source>
        <dbReference type="ARBA" id="ARBA00023004"/>
    </source>
</evidence>
<organism evidence="6 7">
    <name type="scientific">Gigaspora margarita</name>
    <dbReference type="NCBI Taxonomy" id="4874"/>
    <lineage>
        <taxon>Eukaryota</taxon>
        <taxon>Fungi</taxon>
        <taxon>Fungi incertae sedis</taxon>
        <taxon>Mucoromycota</taxon>
        <taxon>Glomeromycotina</taxon>
        <taxon>Glomeromycetes</taxon>
        <taxon>Diversisporales</taxon>
        <taxon>Gigasporaceae</taxon>
        <taxon>Gigaspora</taxon>
    </lineage>
</organism>
<dbReference type="PROSITE" id="PS00086">
    <property type="entry name" value="CYTOCHROME_P450"/>
    <property type="match status" value="1"/>
</dbReference>
<keyword evidence="1 3" id="KW-0479">Metal-binding</keyword>
<evidence type="ECO:0000256" key="3">
    <source>
        <dbReference type="PIRSR" id="PIRSR602401-1"/>
    </source>
</evidence>
<proteinExistence type="inferred from homology"/>
<keyword evidence="7" id="KW-1185">Reference proteome</keyword>
<comment type="caution">
    <text evidence="6">The sequence shown here is derived from an EMBL/GenBank/DDBJ whole genome shotgun (WGS) entry which is preliminary data.</text>
</comment>
<dbReference type="GO" id="GO:0016705">
    <property type="term" value="F:oxidoreductase activity, acting on paired donors, with incorporation or reduction of molecular oxygen"/>
    <property type="evidence" value="ECO:0007669"/>
    <property type="project" value="InterPro"/>
</dbReference>
<keyword evidence="2 3" id="KW-0408">Iron</keyword>
<sequence>MTIQNIIKFINTTDYFIIFILIIITYIFNFYYKHFTRLNPIPCPLPLPFIGNLHNLGYDVAIFYKQCQQKYGDISEAILDRRYIILSRPEYIEKFFDRRIFFMRPYSQGADEIGMYGHGTFFNNNYESWKHNNKFFTDTFISQRFIDNAIKSTNELYKELSNYWQSLGNQNSSNNSSNYSNDNWTLETDFSQWFNRFTNDIVSIISTGERTYSIASYYNTQSLIKSEYSGALVEDGDKFVKSIVKYLEGLVVFAFFNPFIRHYIPIIKNKSNIYLKNRDYLFEKLDKMIIKRRKEIEKISANTEMRIDMLSSLITANTNENDSNGEVLKSMPDEEIRGMLLEAFLGGTATVSCKFILLHNLLYLMLSEIDHVLPKSIDKSCVSYNDLQELRYCEAIIKEACRLVPAVPFTYRTITKEHEIAGYKWPPGTNFLLNFLAVQVHPEFWPNPEVFNPDRFYNDDQNDKRLGDKSAFMMFGGGKRICPGRMLAMVELLLLMVLVYENYNVELVNKNEPLKISSQLNTHCKELRVRISPRT</sequence>
<dbReference type="GO" id="GO:0004497">
    <property type="term" value="F:monooxygenase activity"/>
    <property type="evidence" value="ECO:0007669"/>
    <property type="project" value="UniProtKB-KW"/>
</dbReference>
<dbReference type="PRINTS" id="PR00463">
    <property type="entry name" value="EP450I"/>
</dbReference>
<evidence type="ECO:0000256" key="1">
    <source>
        <dbReference type="ARBA" id="ARBA00022723"/>
    </source>
</evidence>
<dbReference type="PANTHER" id="PTHR24301:SF2">
    <property type="entry name" value="THROMBOXANE-A SYNTHASE"/>
    <property type="match status" value="1"/>
</dbReference>
<evidence type="ECO:0000313" key="6">
    <source>
        <dbReference type="EMBL" id="KAF0475499.1"/>
    </source>
</evidence>
<comment type="cofactor">
    <cofactor evidence="3">
        <name>heme</name>
        <dbReference type="ChEBI" id="CHEBI:30413"/>
    </cofactor>
</comment>
<dbReference type="GO" id="GO:0005506">
    <property type="term" value="F:iron ion binding"/>
    <property type="evidence" value="ECO:0007669"/>
    <property type="project" value="InterPro"/>
</dbReference>
<name>A0A8H3XJW8_GIGMA</name>
<reference evidence="6 7" key="1">
    <citation type="journal article" date="2019" name="Environ. Microbiol.">
        <title>At the nexus of three kingdoms: the genome of the mycorrhizal fungus Gigaspora margarita provides insights into plant, endobacterial and fungal interactions.</title>
        <authorList>
            <person name="Venice F."/>
            <person name="Ghignone S."/>
            <person name="Salvioli di Fossalunga A."/>
            <person name="Amselem J."/>
            <person name="Novero M."/>
            <person name="Xianan X."/>
            <person name="Sedzielewska Toro K."/>
            <person name="Morin E."/>
            <person name="Lipzen A."/>
            <person name="Grigoriev I.V."/>
            <person name="Henrissat B."/>
            <person name="Martin F.M."/>
            <person name="Bonfante P."/>
        </authorList>
    </citation>
    <scope>NUCLEOTIDE SEQUENCE [LARGE SCALE GENOMIC DNA]</scope>
    <source>
        <strain evidence="6 7">BEG34</strain>
    </source>
</reference>
<keyword evidence="4" id="KW-0560">Oxidoreductase</keyword>
<dbReference type="PANTHER" id="PTHR24301">
    <property type="entry name" value="THROMBOXANE-A SYNTHASE"/>
    <property type="match status" value="1"/>
</dbReference>
<keyword evidence="5" id="KW-0812">Transmembrane</keyword>
<dbReference type="GO" id="GO:0020037">
    <property type="term" value="F:heme binding"/>
    <property type="evidence" value="ECO:0007669"/>
    <property type="project" value="InterPro"/>
</dbReference>
<dbReference type="InterPro" id="IPR017972">
    <property type="entry name" value="Cyt_P450_CS"/>
</dbReference>
<keyword evidence="5" id="KW-0472">Membrane</keyword>
<accession>A0A8H3XJW8</accession>
<dbReference type="InterPro" id="IPR002401">
    <property type="entry name" value="Cyt_P450_E_grp-I"/>
</dbReference>
<dbReference type="EMBL" id="WTPW01000845">
    <property type="protein sequence ID" value="KAF0475499.1"/>
    <property type="molecule type" value="Genomic_DNA"/>
</dbReference>
<dbReference type="OrthoDB" id="2347964at2759"/>
<keyword evidence="5" id="KW-1133">Transmembrane helix</keyword>
<gene>
    <name evidence="6" type="ORF">F8M41_024608</name>
</gene>
<evidence type="ECO:0000256" key="4">
    <source>
        <dbReference type="RuleBase" id="RU000461"/>
    </source>
</evidence>
<evidence type="ECO:0000313" key="7">
    <source>
        <dbReference type="Proteomes" id="UP000439903"/>
    </source>
</evidence>
<evidence type="ECO:0000256" key="5">
    <source>
        <dbReference type="SAM" id="Phobius"/>
    </source>
</evidence>
<dbReference type="InterPro" id="IPR036396">
    <property type="entry name" value="Cyt_P450_sf"/>
</dbReference>
<protein>
    <submittedName>
        <fullName evidence="6">Cytochrome P450</fullName>
    </submittedName>
</protein>
<dbReference type="Gene3D" id="1.10.630.10">
    <property type="entry name" value="Cytochrome P450"/>
    <property type="match status" value="1"/>
</dbReference>